<evidence type="ECO:0000256" key="1">
    <source>
        <dbReference type="SAM" id="MobiDB-lite"/>
    </source>
</evidence>
<reference evidence="3" key="1">
    <citation type="submission" date="2022-01" db="EMBL/GenBank/DDBJ databases">
        <title>Genome Sequence Resource for Two Populations of Ditylenchus destructor, the Migratory Endoparasitic Phytonematode.</title>
        <authorList>
            <person name="Zhang H."/>
            <person name="Lin R."/>
            <person name="Xie B."/>
        </authorList>
    </citation>
    <scope>NUCLEOTIDE SEQUENCE</scope>
    <source>
        <strain evidence="3">BazhouSP</strain>
    </source>
</reference>
<feature type="compositionally biased region" description="Pro residues" evidence="1">
    <location>
        <begin position="280"/>
        <end position="289"/>
    </location>
</feature>
<feature type="domain" description="KATNIP" evidence="2">
    <location>
        <begin position="317"/>
        <end position="612"/>
    </location>
</feature>
<sequence length="629" mass="69973">MEQENGPKANTKPDVLERSDTNDNSSQNNVSEREEMEEEDFAIPELPSGSEVSFVLISAWDDPFFMGLNAIEIFTDQGARADISNIETDASESFGELPSLLYCKSCPCTDPRGMWLCRHTPDNPPITVTIRLSRPQTVAMIRIWNYCESRVHALRGVRRMRIELDKQCIFKGEISCAFSGDSHETGKPLGDTILFTTNETILNSIAENDVFLTESEDTAVPTGQLDVLSLGSGSENDKFSASSSSFGNLDEIRRPVTGYELSSSVPSSPATFMDGKEPAEPPTLPPHPENPSSESNLDSGEDENETNIVKGKLFHMELSANWGAPDLIGLTGIQFLGPNSQPIPTDNCIVRCSTESGSNANTLQRLLNCKNLTCQPENMWLTPWANSEDGSPPVLSFTFPQEVELTGVSVWNYNASPELTYAGVKCAQFFANGRPLVNAVLLRRAPGYVFFDYVQDIMFDRCHLFRPLTSRPNTHSISAFIFQLRLLSSWGDEFYIGLNGIELYNRRNHLMKLKLQNLAAFPESVNVLPTVNGDPRSSEKLIDGVNDTNKPQHMWLTPILPNRYGRIFLIFDSPTFLSRIRIFNYRKTPERGVRHIAVSADDLIIYSGEVPQSSSDSTGVLDISLRDLN</sequence>
<feature type="region of interest" description="Disordered" evidence="1">
    <location>
        <begin position="1"/>
        <end position="44"/>
    </location>
</feature>
<dbReference type="Pfam" id="PF14652">
    <property type="entry name" value="DUF4457"/>
    <property type="match status" value="3"/>
</dbReference>
<protein>
    <submittedName>
        <fullName evidence="3">Protein KATNIP like protein</fullName>
    </submittedName>
</protein>
<dbReference type="EMBL" id="JAKKPZ010000036">
    <property type="protein sequence ID" value="KAI1708264.1"/>
    <property type="molecule type" value="Genomic_DNA"/>
</dbReference>
<evidence type="ECO:0000259" key="2">
    <source>
        <dbReference type="Pfam" id="PF14652"/>
    </source>
</evidence>
<dbReference type="InterPro" id="IPR026704">
    <property type="entry name" value="KATNIP"/>
</dbReference>
<comment type="caution">
    <text evidence="3">The sequence shown here is derived from an EMBL/GenBank/DDBJ whole genome shotgun (WGS) entry which is preliminary data.</text>
</comment>
<feature type="compositionally biased region" description="Polar residues" evidence="1">
    <location>
        <begin position="260"/>
        <end position="270"/>
    </location>
</feature>
<gene>
    <name evidence="3" type="ORF">DdX_11942</name>
</gene>
<feature type="region of interest" description="Disordered" evidence="1">
    <location>
        <begin position="260"/>
        <end position="303"/>
    </location>
</feature>
<accession>A0AAD4MWG5</accession>
<keyword evidence="4" id="KW-1185">Reference proteome</keyword>
<name>A0AAD4MWG5_9BILA</name>
<dbReference type="InterPro" id="IPR027859">
    <property type="entry name" value="KATNIP_dom"/>
</dbReference>
<organism evidence="3 4">
    <name type="scientific">Ditylenchus destructor</name>
    <dbReference type="NCBI Taxonomy" id="166010"/>
    <lineage>
        <taxon>Eukaryota</taxon>
        <taxon>Metazoa</taxon>
        <taxon>Ecdysozoa</taxon>
        <taxon>Nematoda</taxon>
        <taxon>Chromadorea</taxon>
        <taxon>Rhabditida</taxon>
        <taxon>Tylenchina</taxon>
        <taxon>Tylenchomorpha</taxon>
        <taxon>Sphaerularioidea</taxon>
        <taxon>Anguinidae</taxon>
        <taxon>Anguininae</taxon>
        <taxon>Ditylenchus</taxon>
    </lineage>
</organism>
<dbReference type="PANTHER" id="PTHR21534">
    <property type="entry name" value="KATANIN-INTERACTING PROTEIN"/>
    <property type="match status" value="1"/>
</dbReference>
<feature type="domain" description="KATNIP" evidence="2">
    <location>
        <begin position="109"/>
        <end position="183"/>
    </location>
</feature>
<dbReference type="AlphaFoldDB" id="A0AAD4MWG5"/>
<proteinExistence type="predicted"/>
<evidence type="ECO:0000313" key="4">
    <source>
        <dbReference type="Proteomes" id="UP001201812"/>
    </source>
</evidence>
<dbReference type="PANTHER" id="PTHR21534:SF0">
    <property type="entry name" value="KATANIN-INTERACTING PROTEIN"/>
    <property type="match status" value="1"/>
</dbReference>
<dbReference type="Proteomes" id="UP001201812">
    <property type="component" value="Unassembled WGS sequence"/>
</dbReference>
<feature type="domain" description="KATNIP" evidence="2">
    <location>
        <begin position="18"/>
        <end position="90"/>
    </location>
</feature>
<evidence type="ECO:0000313" key="3">
    <source>
        <dbReference type="EMBL" id="KAI1708264.1"/>
    </source>
</evidence>